<dbReference type="InterPro" id="IPR041489">
    <property type="entry name" value="PDZ_6"/>
</dbReference>
<gene>
    <name evidence="8" type="ORF">LGLO00237_LOCUS5725</name>
</gene>
<dbReference type="Pfam" id="PF00397">
    <property type="entry name" value="WW"/>
    <property type="match status" value="1"/>
</dbReference>
<dbReference type="EMBL" id="HBIV01007704">
    <property type="protein sequence ID" value="CAE0652685.1"/>
    <property type="molecule type" value="Transcribed_RNA"/>
</dbReference>
<evidence type="ECO:0000259" key="6">
    <source>
        <dbReference type="PROSITE" id="PS50020"/>
    </source>
</evidence>
<dbReference type="InterPro" id="IPR036020">
    <property type="entry name" value="WW_dom_sf"/>
</dbReference>
<dbReference type="Gene3D" id="2.20.70.10">
    <property type="match status" value="1"/>
</dbReference>
<dbReference type="AlphaFoldDB" id="A0A7S3YIG6"/>
<feature type="repeat" description="PPR" evidence="4">
    <location>
        <begin position="47"/>
        <end position="81"/>
    </location>
</feature>
<dbReference type="PROSITE" id="PS01159">
    <property type="entry name" value="WW_DOMAIN_1"/>
    <property type="match status" value="1"/>
</dbReference>
<dbReference type="Pfam" id="PF13041">
    <property type="entry name" value="PPR_2"/>
    <property type="match status" value="1"/>
</dbReference>
<dbReference type="PROSITE" id="PS51375">
    <property type="entry name" value="PPR"/>
    <property type="match status" value="2"/>
</dbReference>
<keyword evidence="1" id="KW-0677">Repeat</keyword>
<feature type="compositionally biased region" description="Basic and acidic residues" evidence="5">
    <location>
        <begin position="673"/>
        <end position="696"/>
    </location>
</feature>
<dbReference type="SMART" id="SM00456">
    <property type="entry name" value="WW"/>
    <property type="match status" value="1"/>
</dbReference>
<name>A0A7S3YIG6_9EUKA</name>
<dbReference type="PROSITE" id="PS50020">
    <property type="entry name" value="WW_DOMAIN_2"/>
    <property type="match status" value="1"/>
</dbReference>
<feature type="compositionally biased region" description="Basic and acidic residues" evidence="5">
    <location>
        <begin position="730"/>
        <end position="745"/>
    </location>
</feature>
<dbReference type="InterPro" id="IPR001202">
    <property type="entry name" value="WW_dom"/>
</dbReference>
<proteinExistence type="predicted"/>
<feature type="domain" description="WW" evidence="6">
    <location>
        <begin position="776"/>
        <end position="810"/>
    </location>
</feature>
<dbReference type="InterPro" id="IPR001478">
    <property type="entry name" value="PDZ"/>
</dbReference>
<dbReference type="PANTHER" id="PTHR47447">
    <property type="entry name" value="OS03G0856100 PROTEIN"/>
    <property type="match status" value="1"/>
</dbReference>
<feature type="repeat" description="PPR" evidence="4">
    <location>
        <begin position="150"/>
        <end position="185"/>
    </location>
</feature>
<dbReference type="PROSITE" id="PS50106">
    <property type="entry name" value="PDZ"/>
    <property type="match status" value="1"/>
</dbReference>
<dbReference type="CDD" id="cd00201">
    <property type="entry name" value="WW"/>
    <property type="match status" value="1"/>
</dbReference>
<accession>A0A7S3YIG6</accession>
<dbReference type="Gene3D" id="1.20.930.10">
    <property type="entry name" value="Conserved domain common to transcription factors TFIIS, elongin A, CRSP70"/>
    <property type="match status" value="1"/>
</dbReference>
<dbReference type="Gene3D" id="2.30.42.10">
    <property type="match status" value="1"/>
</dbReference>
<protein>
    <recommendedName>
        <fullName evidence="2">SET domain-containing protein 2</fullName>
    </recommendedName>
</protein>
<reference evidence="8" key="1">
    <citation type="submission" date="2021-01" db="EMBL/GenBank/DDBJ databases">
        <authorList>
            <person name="Corre E."/>
            <person name="Pelletier E."/>
            <person name="Niang G."/>
            <person name="Scheremetjew M."/>
            <person name="Finn R."/>
            <person name="Kale V."/>
            <person name="Holt S."/>
            <person name="Cochrane G."/>
            <person name="Meng A."/>
            <person name="Brown T."/>
            <person name="Cohen L."/>
        </authorList>
    </citation>
    <scope>NUCLEOTIDE SEQUENCE</scope>
    <source>
        <strain evidence="8">CCCM811</strain>
    </source>
</reference>
<dbReference type="Gene3D" id="1.25.40.10">
    <property type="entry name" value="Tetratricopeptide repeat domain"/>
    <property type="match status" value="3"/>
</dbReference>
<feature type="compositionally biased region" description="Polar residues" evidence="5">
    <location>
        <begin position="813"/>
        <end position="822"/>
    </location>
</feature>
<dbReference type="SUPFAM" id="SSF51045">
    <property type="entry name" value="WW domain"/>
    <property type="match status" value="1"/>
</dbReference>
<dbReference type="SUPFAM" id="SSF47676">
    <property type="entry name" value="Conserved domain common to transcription factors TFIIS, elongin A, CRSP70"/>
    <property type="match status" value="1"/>
</dbReference>
<evidence type="ECO:0000313" key="8">
    <source>
        <dbReference type="EMBL" id="CAE0652685.1"/>
    </source>
</evidence>
<feature type="compositionally biased region" description="Low complexity" evidence="5">
    <location>
        <begin position="823"/>
        <end position="835"/>
    </location>
</feature>
<dbReference type="PANTHER" id="PTHR47447:SF17">
    <property type="entry name" value="OS12G0638900 PROTEIN"/>
    <property type="match status" value="1"/>
</dbReference>
<dbReference type="GO" id="GO:0140955">
    <property type="term" value="F:histone H3K36 trimethyltransferase activity"/>
    <property type="evidence" value="ECO:0007669"/>
    <property type="project" value="UniProtKB-EC"/>
</dbReference>
<feature type="domain" description="PDZ" evidence="7">
    <location>
        <begin position="580"/>
        <end position="641"/>
    </location>
</feature>
<dbReference type="InterPro" id="IPR036034">
    <property type="entry name" value="PDZ_sf"/>
</dbReference>
<dbReference type="SUPFAM" id="SSF50156">
    <property type="entry name" value="PDZ domain-like"/>
    <property type="match status" value="1"/>
</dbReference>
<feature type="region of interest" description="Disordered" evidence="5">
    <location>
        <begin position="645"/>
        <end position="787"/>
    </location>
</feature>
<dbReference type="Pfam" id="PF17820">
    <property type="entry name" value="PDZ_6"/>
    <property type="match status" value="1"/>
</dbReference>
<dbReference type="Pfam" id="PF13812">
    <property type="entry name" value="PPR_3"/>
    <property type="match status" value="2"/>
</dbReference>
<evidence type="ECO:0000259" key="7">
    <source>
        <dbReference type="PROSITE" id="PS50106"/>
    </source>
</evidence>
<evidence type="ECO:0000256" key="3">
    <source>
        <dbReference type="ARBA" id="ARBA00047545"/>
    </source>
</evidence>
<evidence type="ECO:0000256" key="1">
    <source>
        <dbReference type="ARBA" id="ARBA00022737"/>
    </source>
</evidence>
<dbReference type="NCBIfam" id="TIGR00756">
    <property type="entry name" value="PPR"/>
    <property type="match status" value="2"/>
</dbReference>
<dbReference type="InterPro" id="IPR011990">
    <property type="entry name" value="TPR-like_helical_dom_sf"/>
</dbReference>
<evidence type="ECO:0000256" key="5">
    <source>
        <dbReference type="SAM" id="MobiDB-lite"/>
    </source>
</evidence>
<feature type="compositionally biased region" description="Basic and acidic residues" evidence="5">
    <location>
        <begin position="646"/>
        <end position="656"/>
    </location>
</feature>
<dbReference type="Pfam" id="PF01535">
    <property type="entry name" value="PPR"/>
    <property type="match status" value="1"/>
</dbReference>
<feature type="compositionally biased region" description="Polar residues" evidence="5">
    <location>
        <begin position="762"/>
        <end position="771"/>
    </location>
</feature>
<evidence type="ECO:0000256" key="4">
    <source>
        <dbReference type="PROSITE-ProRule" id="PRU00708"/>
    </source>
</evidence>
<dbReference type="InterPro" id="IPR002885">
    <property type="entry name" value="PPR_rpt"/>
</dbReference>
<evidence type="ECO:0000256" key="2">
    <source>
        <dbReference type="ARBA" id="ARBA00030091"/>
    </source>
</evidence>
<organism evidence="8">
    <name type="scientific">Lotharella globosa</name>
    <dbReference type="NCBI Taxonomy" id="91324"/>
    <lineage>
        <taxon>Eukaryota</taxon>
        <taxon>Sar</taxon>
        <taxon>Rhizaria</taxon>
        <taxon>Cercozoa</taxon>
        <taxon>Chlorarachniophyceae</taxon>
        <taxon>Lotharella</taxon>
    </lineage>
</organism>
<sequence length="939" mass="106075">MAYLQEAHKKHIVDERLYNNIIFSCDKQSDLAVRLFRRMNGEQIRQTAATYNSVLACCERAGEWKLCQRIFNGMLEQRVEPDVATYELVIAALGKAKQLPQVLELFEPLKADRRRCTTGIYNIVVHACILAGDLVRALQLVRGMREAQPSILTYNLILAACRQNGRWKDALDTFKMLTADNRITPNLQSYEYLLGSLTPGNVVTTEMHTKVQLWQKAKEAFESMRKHGVQRSSETYNALFWAFADGARFGELTGLFIKMPEDKVQPNQDTYHALLSCAGATGNWMNAVQRFAEMKLMKIPRGTTTYNLLFVSLLSSHQWIEVIKAWDAMISVKVPPDAYSYCAVLDACAALADFKRAKTCFERFYESRRELASSLEKLGTSSASNALITELTMYALGAAMHSCIRGSSWQAADELFGLTWSEDFHPEAEKYSRMLADAGQRGSSHIPQGMKVAQSIKNSSMQRIAICRASTVTNMELMKKKRGRKARIDLAIAAAISSIMPALDGWRTSSSELRVRVQGHARHERVARFSEEPLPEVGVADNFRRGRMRFDKPDDDLELPWSLLSSRGDRKIAVVDVKPFGMLLNRSVVHTVDEDGPAAKGGVVPGDEITHVEGHAVTEDNLTQVFQSEKMPFAIELLPKSANLQGREHSQKAADRRHQHNSDSWTDNKYPIKRSENRERHVRWSQEPTRPEHGVDWEIPPPESKQGRNQHNGRGSKWEEPATGEWQATQERRHPDQIRGQEQPRSDSWGSERYGRMKSDEVQQNAQNSSRESNEPPLPKGWEAVRDEDSGDVYYWNMDTDETTWTRPEPEDAQSTRSQDFQSESGSRGSGTRSPESYEEKMINYLTSQLKKAATDSNPDVALRSLKQLRSLDVNASLLQKTEVLKVLRSTCSSMAEFTEVAIRCGELIRHWRPFTNAGTAGAAREGVTGARRGRGRIH</sequence>
<dbReference type="InterPro" id="IPR035441">
    <property type="entry name" value="TFIIS/LEDGF_dom_sf"/>
</dbReference>
<comment type="catalytic activity">
    <reaction evidence="3">
        <text>L-lysyl(36)-[histone H3] + 3 S-adenosyl-L-methionine = N(6),N(6),N(6)-trimethyl-L-lysyl(36)-[histone H3] + 3 S-adenosyl-L-homocysteine + 3 H(+)</text>
        <dbReference type="Rhea" id="RHEA:60324"/>
        <dbReference type="Rhea" id="RHEA-COMP:9785"/>
        <dbReference type="Rhea" id="RHEA-COMP:15536"/>
        <dbReference type="ChEBI" id="CHEBI:15378"/>
        <dbReference type="ChEBI" id="CHEBI:29969"/>
        <dbReference type="ChEBI" id="CHEBI:57856"/>
        <dbReference type="ChEBI" id="CHEBI:59789"/>
        <dbReference type="ChEBI" id="CHEBI:61961"/>
        <dbReference type="EC" id="2.1.1.359"/>
    </reaction>
</comment>
<feature type="region of interest" description="Disordered" evidence="5">
    <location>
        <begin position="801"/>
        <end position="838"/>
    </location>
</feature>